<evidence type="ECO:0000313" key="2">
    <source>
        <dbReference type="Proteomes" id="UP000789375"/>
    </source>
</evidence>
<organism evidence="1 2">
    <name type="scientific">Funneliformis mosseae</name>
    <name type="common">Endomycorrhizal fungus</name>
    <name type="synonym">Glomus mosseae</name>
    <dbReference type="NCBI Taxonomy" id="27381"/>
    <lineage>
        <taxon>Eukaryota</taxon>
        <taxon>Fungi</taxon>
        <taxon>Fungi incertae sedis</taxon>
        <taxon>Mucoromycota</taxon>
        <taxon>Glomeromycotina</taxon>
        <taxon>Glomeromycetes</taxon>
        <taxon>Glomerales</taxon>
        <taxon>Glomeraceae</taxon>
        <taxon>Funneliformis</taxon>
    </lineage>
</organism>
<reference evidence="1" key="1">
    <citation type="submission" date="2021-06" db="EMBL/GenBank/DDBJ databases">
        <authorList>
            <person name="Kallberg Y."/>
            <person name="Tangrot J."/>
            <person name="Rosling A."/>
        </authorList>
    </citation>
    <scope>NUCLEOTIDE SEQUENCE</scope>
    <source>
        <strain evidence="1">87-6 pot B 2015</strain>
    </source>
</reference>
<dbReference type="AlphaFoldDB" id="A0A9N9GAA9"/>
<proteinExistence type="predicted"/>
<sequence length="407" mass="47474">MKLQNKLADFKEEKVNLSTRKLTSAKIKDILDKYVNNGKNFLRSLSNSENIPNDTVDISTYLKFVSRTAGKGKTTFARRAYENEDKYHGVVRPEIAVAFTIDEFKEEPEVVFGLRLLYEAMKYKLKKTEISTYENFCEKFKGHFIALNEILDIILSYFPNVDNNSDLPLIIINIDETNSIFERNRDIFLKEVVKSLSDMIFRHYFIFPVLTGTHASSLFSTVKSTNAKFEEIYLPLLKTNYAKEVILELANREQNKDSAECILELSVYLEYIIELLGVVGRFLEILIFQMDVIGYADMNHHQYSTINKFYYAGFRHFLQKLQNNPKFYEILIKRTKEIINSKYNHYFDHFKKEENTKIIPLLVAYSLFDIGISQVESIGTKKSELEQEDIIFIDKNLNGKHSISFLS</sequence>
<keyword evidence="2" id="KW-1185">Reference proteome</keyword>
<evidence type="ECO:0000313" key="1">
    <source>
        <dbReference type="EMBL" id="CAG8588392.1"/>
    </source>
</evidence>
<accession>A0A9N9GAA9</accession>
<protein>
    <submittedName>
        <fullName evidence="1">9761_t:CDS:1</fullName>
    </submittedName>
</protein>
<name>A0A9N9GAA9_FUNMO</name>
<dbReference type="EMBL" id="CAJVPP010002131">
    <property type="protein sequence ID" value="CAG8588392.1"/>
    <property type="molecule type" value="Genomic_DNA"/>
</dbReference>
<dbReference type="Proteomes" id="UP000789375">
    <property type="component" value="Unassembled WGS sequence"/>
</dbReference>
<comment type="caution">
    <text evidence="1">The sequence shown here is derived from an EMBL/GenBank/DDBJ whole genome shotgun (WGS) entry which is preliminary data.</text>
</comment>
<gene>
    <name evidence="1" type="ORF">FMOSSE_LOCUS8309</name>
</gene>